<gene>
    <name evidence="2" type="ORF">JEQ12_003093</name>
</gene>
<feature type="compositionally biased region" description="Polar residues" evidence="1">
    <location>
        <begin position="577"/>
        <end position="593"/>
    </location>
</feature>
<dbReference type="InterPro" id="IPR024810">
    <property type="entry name" value="MAB21L/cGLR"/>
</dbReference>
<name>A0A836A5C7_SHEEP</name>
<dbReference type="Proteomes" id="UP000664991">
    <property type="component" value="Unassembled WGS sequence"/>
</dbReference>
<organism evidence="2 3">
    <name type="scientific">Ovis aries</name>
    <name type="common">Sheep</name>
    <dbReference type="NCBI Taxonomy" id="9940"/>
    <lineage>
        <taxon>Eukaryota</taxon>
        <taxon>Metazoa</taxon>
        <taxon>Chordata</taxon>
        <taxon>Craniata</taxon>
        <taxon>Vertebrata</taxon>
        <taxon>Euteleostomi</taxon>
        <taxon>Mammalia</taxon>
        <taxon>Eutheria</taxon>
        <taxon>Laurasiatheria</taxon>
        <taxon>Artiodactyla</taxon>
        <taxon>Ruminantia</taxon>
        <taxon>Pecora</taxon>
        <taxon>Bovidae</taxon>
        <taxon>Caprinae</taxon>
        <taxon>Ovis</taxon>
    </lineage>
</organism>
<evidence type="ECO:0000313" key="2">
    <source>
        <dbReference type="EMBL" id="KAG5203510.1"/>
    </source>
</evidence>
<dbReference type="Gene3D" id="1.10.1410.40">
    <property type="match status" value="1"/>
</dbReference>
<feature type="compositionally biased region" description="Low complexity" evidence="1">
    <location>
        <begin position="282"/>
        <end position="296"/>
    </location>
</feature>
<feature type="region of interest" description="Disordered" evidence="1">
    <location>
        <begin position="87"/>
        <end position="150"/>
    </location>
</feature>
<dbReference type="PANTHER" id="PTHR10656">
    <property type="entry name" value="CELL FATE DETERMINING PROTEIN MAB21-RELATED"/>
    <property type="match status" value="1"/>
</dbReference>
<comment type="caution">
    <text evidence="2">The sequence shown here is derived from an EMBL/GenBank/DDBJ whole genome shotgun (WGS) entry which is preliminary data.</text>
</comment>
<proteinExistence type="predicted"/>
<accession>A0A836A5C7</accession>
<reference evidence="2 3" key="1">
    <citation type="submission" date="2020-12" db="EMBL/GenBank/DDBJ databases">
        <title>De novo assembly of Tibetan sheep genome.</title>
        <authorList>
            <person name="Li X."/>
        </authorList>
    </citation>
    <scope>NUCLEOTIDE SEQUENCE [LARGE SCALE GENOMIC DNA]</scope>
    <source>
        <tissue evidence="2">Heart</tissue>
    </source>
</reference>
<protein>
    <recommendedName>
        <fullName evidence="4">Transmembrane protein 102</fullName>
    </recommendedName>
</protein>
<evidence type="ECO:0008006" key="4">
    <source>
        <dbReference type="Google" id="ProtNLM"/>
    </source>
</evidence>
<dbReference type="EMBL" id="JAEMGP010000011">
    <property type="protein sequence ID" value="KAG5203510.1"/>
    <property type="molecule type" value="Genomic_DNA"/>
</dbReference>
<sequence>MEWKLSNDVKDESVQPKTFPYCSFHPYSSEKQNTDSQTPVYPKFLVYSKDATPYQPCFHVPISTQNSMGSGCYKSTSNAQDRGVSRSLGFTQDSEPQKSPCFVQDSGVNKNSGLTQESGPHKNPGFVQTPGLYKDSGDYNNPGLTQDSGVYKSQDLTQDSDLHKNLDLTQVSEVKRCDVPQDARLYRSPEHCHNPNLHKHAGVTQHPDPQKGPALTQDSGFSKTQDFIKGSGLQEDSCFVPNPVLHKNPLETDCVQVLGPLQAPKSFISEKIPRRHDAGQHVPGASVPPSQPSSPAKAQVVYSNRQTFSEVPMLIELQPPSRRAGSQDWVYRPMDTAPAACQNYRQTSMPPKTNWKPHCPGSGTRTLQLPLRGKPQTTSLFRKRAPARPLTDIDFCSGAQLQELTQLIQELGVQESWSDGPKPGPDLLQAKDFVFSLLSLIHRRDPRFPPQTQLLLLRGGIREGSLDLGPAPLGPYMRGPHYDAGFTLLVPVFSLDGTGQELQLDMRSCYAWLCLPEQVRGTSVREAWQDCLGPPVPEGRNWIHPTDSRESPRDPQSSVDQPHGDITEPEAHESLKKSPSNVSVPESPQQNLTDIGFPSPSEETNDDVTKATDVSPAPQPSEAREAWPTLCPAQVAAWFFASLAAVAESLFPVPGAPRLVHAARHSGFTTILLATPGPPRRLLLFDLIPVVSVAGWPQGARSHSWAGPLASESSSFYLVPGGGGGRTERPGASGWQLCFARQELALKARIPAPLLQAHAAAQALLRPLVAGTRAAAPYLLRTLLYWACERLPALYLARPENAGACCLGLLDELGRVLEARTLPHYFLSGQKLRAGDGAASLLGALALLRGDPARALRAAVEEAKAARKGGGLAGVGAGSH</sequence>
<dbReference type="PANTHER" id="PTHR10656:SF48">
    <property type="entry name" value="TRANSMEMBRANE PROTEIN 102"/>
    <property type="match status" value="1"/>
</dbReference>
<feature type="compositionally biased region" description="Basic and acidic residues" evidence="1">
    <location>
        <begin position="562"/>
        <end position="576"/>
    </location>
</feature>
<feature type="compositionally biased region" description="Polar residues" evidence="1">
    <location>
        <begin position="106"/>
        <end position="118"/>
    </location>
</feature>
<evidence type="ECO:0000313" key="3">
    <source>
        <dbReference type="Proteomes" id="UP000664991"/>
    </source>
</evidence>
<feature type="region of interest" description="Disordered" evidence="1">
    <location>
        <begin position="275"/>
        <end position="296"/>
    </location>
</feature>
<feature type="region of interest" description="Disordered" evidence="1">
    <location>
        <begin position="187"/>
        <end position="227"/>
    </location>
</feature>
<evidence type="ECO:0000256" key="1">
    <source>
        <dbReference type="SAM" id="MobiDB-lite"/>
    </source>
</evidence>
<dbReference type="SMART" id="SM01265">
    <property type="entry name" value="Mab-21"/>
    <property type="match status" value="1"/>
</dbReference>
<dbReference type="AlphaFoldDB" id="A0A836A5C7"/>
<feature type="compositionally biased region" description="Polar residues" evidence="1">
    <location>
        <begin position="216"/>
        <end position="225"/>
    </location>
</feature>
<feature type="compositionally biased region" description="Polar residues" evidence="1">
    <location>
        <begin position="138"/>
        <end position="148"/>
    </location>
</feature>
<feature type="region of interest" description="Disordered" evidence="1">
    <location>
        <begin position="535"/>
        <end position="625"/>
    </location>
</feature>